<evidence type="ECO:0000256" key="1">
    <source>
        <dbReference type="SAM" id="MobiDB-lite"/>
    </source>
</evidence>
<dbReference type="EMBL" id="LR031874">
    <property type="protein sequence ID" value="VDD22074.1"/>
    <property type="molecule type" value="Genomic_DNA"/>
</dbReference>
<gene>
    <name evidence="2" type="ORF">BOLC2T08335H</name>
    <name evidence="3" type="ORF">BOLC2T08338H</name>
</gene>
<accession>A0A3P6DCT8</accession>
<feature type="compositionally biased region" description="Polar residues" evidence="1">
    <location>
        <begin position="17"/>
        <end position="38"/>
    </location>
</feature>
<protein>
    <submittedName>
        <fullName evidence="3">Uncharacterized protein</fullName>
    </submittedName>
</protein>
<feature type="region of interest" description="Disordered" evidence="1">
    <location>
        <begin position="1"/>
        <end position="58"/>
    </location>
</feature>
<name>A0A3P6DCT8_BRAOL</name>
<evidence type="ECO:0000313" key="2">
    <source>
        <dbReference type="EMBL" id="VDD22071.1"/>
    </source>
</evidence>
<organism evidence="3">
    <name type="scientific">Brassica oleracea</name>
    <name type="common">Wild cabbage</name>
    <dbReference type="NCBI Taxonomy" id="3712"/>
    <lineage>
        <taxon>Eukaryota</taxon>
        <taxon>Viridiplantae</taxon>
        <taxon>Streptophyta</taxon>
        <taxon>Embryophyta</taxon>
        <taxon>Tracheophyta</taxon>
        <taxon>Spermatophyta</taxon>
        <taxon>Magnoliopsida</taxon>
        <taxon>eudicotyledons</taxon>
        <taxon>Gunneridae</taxon>
        <taxon>Pentapetalae</taxon>
        <taxon>rosids</taxon>
        <taxon>malvids</taxon>
        <taxon>Brassicales</taxon>
        <taxon>Brassicaceae</taxon>
        <taxon>Brassiceae</taxon>
        <taxon>Brassica</taxon>
    </lineage>
</organism>
<feature type="compositionally biased region" description="Low complexity" evidence="1">
    <location>
        <begin position="47"/>
        <end position="58"/>
    </location>
</feature>
<sequence>MATTPKWIMVGGEGPESYNQNSSYQSKTSLMQLKTSTARKPDKTRPRTSSSKSSSTTLPLTISTLSSSHFLRAEDTIVLVFLVPSSNVFFLKRVST</sequence>
<evidence type="ECO:0000313" key="3">
    <source>
        <dbReference type="EMBL" id="VDD22074.1"/>
    </source>
</evidence>
<reference evidence="3" key="1">
    <citation type="submission" date="2018-11" db="EMBL/GenBank/DDBJ databases">
        <authorList>
            <consortium name="Genoscope - CEA"/>
            <person name="William W."/>
        </authorList>
    </citation>
    <scope>NUCLEOTIDE SEQUENCE</scope>
</reference>
<dbReference type="AlphaFoldDB" id="A0A3P6DCT8"/>
<proteinExistence type="predicted"/>
<dbReference type="EMBL" id="LR031874">
    <property type="protein sequence ID" value="VDD22071.1"/>
    <property type="molecule type" value="Genomic_DNA"/>
</dbReference>